<comment type="caution">
    <text evidence="2">The sequence shown here is derived from an EMBL/GenBank/DDBJ whole genome shotgun (WGS) entry which is preliminary data.</text>
</comment>
<evidence type="ECO:0000313" key="3">
    <source>
        <dbReference type="Proteomes" id="UP001372338"/>
    </source>
</evidence>
<dbReference type="EMBL" id="JAYWIO010000006">
    <property type="protein sequence ID" value="KAK7256455.1"/>
    <property type="molecule type" value="Genomic_DNA"/>
</dbReference>
<name>A0AAN9EKJ0_CROPI</name>
<accession>A0AAN9EKJ0</accession>
<protein>
    <recommendedName>
        <fullName evidence="4">RNA-directed DNA polymerase, eukaryota, reverse transcriptase zinc-binding domain protein</fullName>
    </recommendedName>
</protein>
<reference evidence="2 3" key="1">
    <citation type="submission" date="2024-01" db="EMBL/GenBank/DDBJ databases">
        <title>The genomes of 5 underutilized Papilionoideae crops provide insights into root nodulation and disease resistanc.</title>
        <authorList>
            <person name="Yuan L."/>
        </authorList>
    </citation>
    <scope>NUCLEOTIDE SEQUENCE [LARGE SCALE GENOMIC DNA]</scope>
    <source>
        <strain evidence="2">ZHUSHIDOU_FW_LH</strain>
        <tissue evidence="2">Leaf</tissue>
    </source>
</reference>
<sequence length="279" mass="32878">MSEKKRGRPPKTLSSSSKQTLSPKHDFVPLDHSLVQDRLLNLDGLDNLTSKKTSDLLRNLDAIKEKLKGKQVISVEEEVVPETQLDQPKSVEDPKTDIWRRGSFKYFNMWASDPDFKQIVQDAWEVDVDGYHMFRFSIKLKRVREALSQFNKNKFSNIDKKELALKDQLIEIQRKLQEDPGNSQIQRQEREIYLNYRDVSQKNFLFLKQKAKEKWIHEGDQNTAYFHKAIKARLYRNRVLKVTDTFGTVFSNSKDIQQAFLDYYVDLLNGNQKVWNCIF</sequence>
<evidence type="ECO:0000256" key="1">
    <source>
        <dbReference type="SAM" id="MobiDB-lite"/>
    </source>
</evidence>
<organism evidence="2 3">
    <name type="scientific">Crotalaria pallida</name>
    <name type="common">Smooth rattlebox</name>
    <name type="synonym">Crotalaria striata</name>
    <dbReference type="NCBI Taxonomy" id="3830"/>
    <lineage>
        <taxon>Eukaryota</taxon>
        <taxon>Viridiplantae</taxon>
        <taxon>Streptophyta</taxon>
        <taxon>Embryophyta</taxon>
        <taxon>Tracheophyta</taxon>
        <taxon>Spermatophyta</taxon>
        <taxon>Magnoliopsida</taxon>
        <taxon>eudicotyledons</taxon>
        <taxon>Gunneridae</taxon>
        <taxon>Pentapetalae</taxon>
        <taxon>rosids</taxon>
        <taxon>fabids</taxon>
        <taxon>Fabales</taxon>
        <taxon>Fabaceae</taxon>
        <taxon>Papilionoideae</taxon>
        <taxon>50 kb inversion clade</taxon>
        <taxon>genistoids sensu lato</taxon>
        <taxon>core genistoids</taxon>
        <taxon>Crotalarieae</taxon>
        <taxon>Crotalaria</taxon>
    </lineage>
</organism>
<feature type="compositionally biased region" description="Low complexity" evidence="1">
    <location>
        <begin position="10"/>
        <end position="22"/>
    </location>
</feature>
<gene>
    <name evidence="2" type="ORF">RIF29_29905</name>
</gene>
<feature type="region of interest" description="Disordered" evidence="1">
    <location>
        <begin position="1"/>
        <end position="27"/>
    </location>
</feature>
<evidence type="ECO:0008006" key="4">
    <source>
        <dbReference type="Google" id="ProtNLM"/>
    </source>
</evidence>
<dbReference type="AlphaFoldDB" id="A0AAN9EKJ0"/>
<evidence type="ECO:0000313" key="2">
    <source>
        <dbReference type="EMBL" id="KAK7256455.1"/>
    </source>
</evidence>
<proteinExistence type="predicted"/>
<keyword evidence="3" id="KW-1185">Reference proteome</keyword>
<dbReference type="Proteomes" id="UP001372338">
    <property type="component" value="Unassembled WGS sequence"/>
</dbReference>